<dbReference type="SUPFAM" id="SSF51735">
    <property type="entry name" value="NAD(P)-binding Rossmann-fold domains"/>
    <property type="match status" value="1"/>
</dbReference>
<comment type="cofactor">
    <cofactor evidence="1">
        <name>FMN</name>
        <dbReference type="ChEBI" id="CHEBI:58210"/>
    </cofactor>
</comment>
<dbReference type="FunFam" id="3.20.20.70:FF:000059">
    <property type="entry name" value="N-ethylmaleimide reductase, FMN-linked"/>
    <property type="match status" value="1"/>
</dbReference>
<dbReference type="GO" id="GO:0005829">
    <property type="term" value="C:cytosol"/>
    <property type="evidence" value="ECO:0007669"/>
    <property type="project" value="UniProtKB-ARBA"/>
</dbReference>
<gene>
    <name evidence="5" type="ORF">EC841_1011287</name>
</gene>
<dbReference type="InterPro" id="IPR045247">
    <property type="entry name" value="Oye-like"/>
</dbReference>
<dbReference type="PANTHER" id="PTHR22893">
    <property type="entry name" value="NADH OXIDOREDUCTASE-RELATED"/>
    <property type="match status" value="1"/>
</dbReference>
<dbReference type="Pfam" id="PF00724">
    <property type="entry name" value="Oxidored_FMN"/>
    <property type="match status" value="1"/>
</dbReference>
<evidence type="ECO:0000256" key="1">
    <source>
        <dbReference type="ARBA" id="ARBA00001917"/>
    </source>
</evidence>
<reference evidence="5 6" key="1">
    <citation type="submission" date="2019-03" db="EMBL/GenBank/DDBJ databases">
        <title>Genomic analyses of the natural microbiome of Caenorhabditis elegans.</title>
        <authorList>
            <person name="Samuel B."/>
        </authorList>
    </citation>
    <scope>NUCLEOTIDE SEQUENCE [LARGE SCALE GENOMIC DNA]</scope>
    <source>
        <strain evidence="5 6">JUb54</strain>
    </source>
</reference>
<dbReference type="InterPro" id="IPR013785">
    <property type="entry name" value="Aldolase_TIM"/>
</dbReference>
<sequence>MLATSGAHVVVVGQTFRDAGIRGIDFIQADLSLMREAQRVGELLPAETLDLVIFTTGIFAAPQREETAEGIERDLAVSYLNRRVTLQQIVQKLGSGRPRPRLKPRVFFMGYPGSGQIGTPDDLNAERSYKAMPAHMNTVAGNEMLVLESARRYPHVTFFGLNPGLIKTSIRDNFFGKDSLKSRIVEALIGLFTPTADVYAGRIAPLLFASSLDQHSGAMFNSKGQPILPSAGLTDEHIRKFMTASDALVDRAVRNSNPGSASQPLHLLTTEDLSMRKLFETVQVGRYTLPNRLVMAPMTRSRARYDGTPGELAAEYYAQRADVGLIVTEGTQPSDDGQGYLTTPGIYTDAHVTGWKETTDAVHARGGHIFIQLMHAGRMSHPDNTPHHRQGVAPSAIAPGTGMFTATGMQDIPTPRALTKEEVRKTVSDFAYAAKRAIDAGADGVEIHGANAYLIQQFFAPSANSRTDEYGGAVENRARFAIEVAVAVAEEIGADRTGIRLSPGTTMWGIEEGEEGPDLYRYLVAELDKLGLAYLHIMHQGNEPLLADIRKGWSGKLVLNRPGRPREQFGADVASGLADLEAYGAAVLANPDFVERVKTGASFNQADHTTFFGGDDKGYTDYPSLSETQGA</sequence>
<name>A0ABD7QRL7_RAOOR</name>
<evidence type="ECO:0000313" key="5">
    <source>
        <dbReference type="EMBL" id="TCQ77465.1"/>
    </source>
</evidence>
<proteinExistence type="inferred from homology"/>
<dbReference type="GO" id="GO:0016628">
    <property type="term" value="F:oxidoreductase activity, acting on the CH-CH group of donors, NAD or NADP as acceptor"/>
    <property type="evidence" value="ECO:0007669"/>
    <property type="project" value="UniProtKB-ARBA"/>
</dbReference>
<accession>A0ABD7QRL7</accession>
<dbReference type="InterPro" id="IPR036291">
    <property type="entry name" value="NAD(P)-bd_dom_sf"/>
</dbReference>
<comment type="caution">
    <text evidence="5">The sequence shown here is derived from an EMBL/GenBank/DDBJ whole genome shotgun (WGS) entry which is preliminary data.</text>
</comment>
<evidence type="ECO:0000256" key="3">
    <source>
        <dbReference type="ARBA" id="ARBA00023002"/>
    </source>
</evidence>
<dbReference type="InterPro" id="IPR001155">
    <property type="entry name" value="OxRdtase_FMN_N"/>
</dbReference>
<comment type="similarity">
    <text evidence="2">Belongs to the NADH:flavin oxidoreductase/NADH oxidase family.</text>
</comment>
<evidence type="ECO:0000256" key="2">
    <source>
        <dbReference type="ARBA" id="ARBA00005979"/>
    </source>
</evidence>
<dbReference type="CDD" id="cd02933">
    <property type="entry name" value="OYE_like_FMN"/>
    <property type="match status" value="1"/>
</dbReference>
<evidence type="ECO:0000259" key="4">
    <source>
        <dbReference type="Pfam" id="PF00724"/>
    </source>
</evidence>
<dbReference type="EMBL" id="SLYQ01000001">
    <property type="protein sequence ID" value="TCQ77465.1"/>
    <property type="molecule type" value="Genomic_DNA"/>
</dbReference>
<evidence type="ECO:0000313" key="6">
    <source>
        <dbReference type="Proteomes" id="UP000295263"/>
    </source>
</evidence>
<dbReference type="SUPFAM" id="SSF51395">
    <property type="entry name" value="FMN-linked oxidoreductases"/>
    <property type="match status" value="1"/>
</dbReference>
<dbReference type="Gene3D" id="3.20.20.70">
    <property type="entry name" value="Aldolase class I"/>
    <property type="match status" value="1"/>
</dbReference>
<keyword evidence="3" id="KW-0560">Oxidoreductase</keyword>
<dbReference type="Proteomes" id="UP000295263">
    <property type="component" value="Unassembled WGS sequence"/>
</dbReference>
<organism evidence="5 6">
    <name type="scientific">Raoultella ornithinolytica</name>
    <name type="common">Klebsiella ornithinolytica</name>
    <dbReference type="NCBI Taxonomy" id="54291"/>
    <lineage>
        <taxon>Bacteria</taxon>
        <taxon>Pseudomonadati</taxon>
        <taxon>Pseudomonadota</taxon>
        <taxon>Gammaproteobacteria</taxon>
        <taxon>Enterobacterales</taxon>
        <taxon>Enterobacteriaceae</taxon>
        <taxon>Klebsiella/Raoultella group</taxon>
        <taxon>Raoultella</taxon>
    </lineage>
</organism>
<protein>
    <submittedName>
        <fullName evidence="5">2,4-dienoyl-CoA reductase-like NADH-dependent reductase (Old Yellow Enzyme family)</fullName>
    </submittedName>
</protein>
<dbReference type="PANTHER" id="PTHR22893:SF91">
    <property type="entry name" value="NADPH DEHYDROGENASE 2-RELATED"/>
    <property type="match status" value="1"/>
</dbReference>
<feature type="domain" description="NADH:flavin oxidoreductase/NADH oxidase N-terminal" evidence="4">
    <location>
        <begin position="277"/>
        <end position="601"/>
    </location>
</feature>
<dbReference type="Gene3D" id="3.40.50.720">
    <property type="entry name" value="NAD(P)-binding Rossmann-like Domain"/>
    <property type="match status" value="1"/>
</dbReference>
<dbReference type="AlphaFoldDB" id="A0ABD7QRL7"/>
<dbReference type="RefSeq" id="WP_243657267.1">
    <property type="nucleotide sequence ID" value="NZ_SLYQ01000001.1"/>
</dbReference>